<dbReference type="SFLD" id="SFLDF00027">
    <property type="entry name" value="p-type_atpase"/>
    <property type="match status" value="1"/>
</dbReference>
<evidence type="ECO:0000256" key="9">
    <source>
        <dbReference type="ARBA" id="ARBA00047308"/>
    </source>
</evidence>
<dbReference type="GO" id="GO:0005524">
    <property type="term" value="F:ATP binding"/>
    <property type="evidence" value="ECO:0007669"/>
    <property type="project" value="UniProtKB-UniRule"/>
</dbReference>
<dbReference type="InterPro" id="IPR036412">
    <property type="entry name" value="HAD-like_sf"/>
</dbReference>
<dbReference type="PROSITE" id="PS00154">
    <property type="entry name" value="ATPASE_E1_E2"/>
    <property type="match status" value="1"/>
</dbReference>
<dbReference type="SFLD" id="SFLDS00003">
    <property type="entry name" value="Haloacid_Dehalogenase"/>
    <property type="match status" value="1"/>
</dbReference>
<evidence type="ECO:0000256" key="1">
    <source>
        <dbReference type="ARBA" id="ARBA00004370"/>
    </source>
</evidence>
<feature type="transmembrane region" description="Helical" evidence="10">
    <location>
        <begin position="58"/>
        <end position="82"/>
    </location>
</feature>
<dbReference type="PANTHER" id="PTHR48085">
    <property type="entry name" value="CADMIUM/ZINC-TRANSPORTING ATPASE HMA2-RELATED"/>
    <property type="match status" value="1"/>
</dbReference>
<feature type="transmembrane region" description="Helical" evidence="10">
    <location>
        <begin position="28"/>
        <end position="46"/>
    </location>
</feature>
<dbReference type="InterPro" id="IPR027256">
    <property type="entry name" value="P-typ_ATPase_IB"/>
</dbReference>
<evidence type="ECO:0000313" key="13">
    <source>
        <dbReference type="Proteomes" id="UP000551616"/>
    </source>
</evidence>
<dbReference type="EC" id="7.2.2.12" evidence="8"/>
<comment type="subcellular location">
    <subcellularLocation>
        <location evidence="10">Cell membrane</location>
    </subcellularLocation>
    <subcellularLocation>
        <location evidence="1">Membrane</location>
    </subcellularLocation>
</comment>
<evidence type="ECO:0000256" key="7">
    <source>
        <dbReference type="ARBA" id="ARBA00023136"/>
    </source>
</evidence>
<comment type="caution">
    <text evidence="12">The sequence shown here is derived from an EMBL/GenBank/DDBJ whole genome shotgun (WGS) entry which is preliminary data.</text>
</comment>
<dbReference type="PANTHER" id="PTHR48085:SF5">
    <property type="entry name" value="CADMIUM_ZINC-TRANSPORTING ATPASE HMA4-RELATED"/>
    <property type="match status" value="1"/>
</dbReference>
<dbReference type="PRINTS" id="PR00119">
    <property type="entry name" value="CATATPASE"/>
</dbReference>
<protein>
    <recommendedName>
        <fullName evidence="8">P-type Zn(2+) transporter</fullName>
        <ecNumber evidence="8">7.2.2.12</ecNumber>
    </recommendedName>
</protein>
<feature type="domain" description="P-type ATPase A" evidence="11">
    <location>
        <begin position="141"/>
        <end position="240"/>
    </location>
</feature>
<dbReference type="InterPro" id="IPR023298">
    <property type="entry name" value="ATPase_P-typ_TM_dom_sf"/>
</dbReference>
<dbReference type="InterPro" id="IPR051014">
    <property type="entry name" value="Cation_Transport_ATPase_IB"/>
</dbReference>
<evidence type="ECO:0000256" key="2">
    <source>
        <dbReference type="ARBA" id="ARBA00006024"/>
    </source>
</evidence>
<dbReference type="GO" id="GO:0016887">
    <property type="term" value="F:ATP hydrolysis activity"/>
    <property type="evidence" value="ECO:0007669"/>
    <property type="project" value="InterPro"/>
</dbReference>
<dbReference type="EMBL" id="JABRWO010000006">
    <property type="protein sequence ID" value="MBA2115328.1"/>
    <property type="molecule type" value="Genomic_DNA"/>
</dbReference>
<evidence type="ECO:0000256" key="10">
    <source>
        <dbReference type="RuleBase" id="RU362081"/>
    </source>
</evidence>
<keyword evidence="4 10" id="KW-0479">Metal-binding</keyword>
<dbReference type="SUPFAM" id="SSF56784">
    <property type="entry name" value="HAD-like"/>
    <property type="match status" value="1"/>
</dbReference>
<dbReference type="InterPro" id="IPR023299">
    <property type="entry name" value="ATPase_P-typ_cyto_dom_N"/>
</dbReference>
<feature type="transmembrane region" description="Helical" evidence="10">
    <location>
        <begin position="283"/>
        <end position="309"/>
    </location>
</feature>
<dbReference type="Gene3D" id="3.40.50.1000">
    <property type="entry name" value="HAD superfamily/HAD-like"/>
    <property type="match status" value="1"/>
</dbReference>
<organism evidence="12 13">
    <name type="scientific">Bremerella alba</name>
    <dbReference type="NCBI Taxonomy" id="980252"/>
    <lineage>
        <taxon>Bacteria</taxon>
        <taxon>Pseudomonadati</taxon>
        <taxon>Planctomycetota</taxon>
        <taxon>Planctomycetia</taxon>
        <taxon>Pirellulales</taxon>
        <taxon>Pirellulaceae</taxon>
        <taxon>Bremerella</taxon>
    </lineage>
</organism>
<sequence>MSSVSVSKRIHSDLDAGLTSFEKWRMSIRFSTALIAASLLVVGILIERLMPMEQRALAAAFQAGAALLVIAPILWEAIVGLFRESPEYYSAQLVSVAALAAFAVGDFATAVIVPVILSVAFFLEERSILGANSAIAGLQALQSNLARRIDSDGAERSIAAADLMVGDTIAIAPGESIPADAVVLRGHAAIDQSSITGESTPEEVSPGSKIFAGSMNLNGLLQAKVTSAGDDTTLAKVLDLFQEAERSKTRVLRLVEQYAKYFVLGVLLIAGITLFLTHDVTRAITVLVVGCPGPFLIAGPAAMVASLAVASRHGILVKNARFLEALSEINCVVFDKTGTVTTGRLDVCRVIPMACREEDVLQSVIAGVSVNQHPVSKAIARFGKQQGQSIPEVQDVEEVPGLGIRIQFADDRIVILGRESWLNQEGIATESIEHSGPMVWAAEISGTNKRTLGCICLSDRARADSPQVIRQLRDLRVERTVLLTGDRAAVAQNIGLEVGVDEIVSEVLPSEKLQVVELEKRAGYNVMVVGDGINDAPALAAGNVGIAMGVGGADITMRSADIVLMTDQLDRLPMAMVLAAKTKATIHRNVLIGAGLTLVMLGLASAGTITPVAGATLQNIGEAFVIINSAAILRWKWQPPVATVASCPSPKNG</sequence>
<dbReference type="GO" id="GO:0015086">
    <property type="term" value="F:cadmium ion transmembrane transporter activity"/>
    <property type="evidence" value="ECO:0007669"/>
    <property type="project" value="TreeGrafter"/>
</dbReference>
<dbReference type="SUPFAM" id="SSF81665">
    <property type="entry name" value="Calcium ATPase, transmembrane domain M"/>
    <property type="match status" value="1"/>
</dbReference>
<feature type="transmembrane region" description="Helical" evidence="10">
    <location>
        <begin position="94"/>
        <end position="123"/>
    </location>
</feature>
<dbReference type="GO" id="GO:0016463">
    <property type="term" value="F:P-type zinc transporter activity"/>
    <property type="evidence" value="ECO:0007669"/>
    <property type="project" value="UniProtKB-EC"/>
</dbReference>
<comment type="similarity">
    <text evidence="2 10">Belongs to the cation transport ATPase (P-type) (TC 3.A.3) family. Type IB subfamily.</text>
</comment>
<evidence type="ECO:0000313" key="12">
    <source>
        <dbReference type="EMBL" id="MBA2115328.1"/>
    </source>
</evidence>
<keyword evidence="7 10" id="KW-0472">Membrane</keyword>
<dbReference type="InterPro" id="IPR018303">
    <property type="entry name" value="ATPase_P-typ_P_site"/>
</dbReference>
<feature type="transmembrane region" description="Helical" evidence="10">
    <location>
        <begin position="590"/>
        <end position="609"/>
    </location>
</feature>
<gene>
    <name evidence="12" type="primary">cadA_1</name>
    <name evidence="12" type="ORF">HOV93_25020</name>
</gene>
<keyword evidence="6 10" id="KW-1133">Transmembrane helix</keyword>
<dbReference type="Proteomes" id="UP000551616">
    <property type="component" value="Unassembled WGS sequence"/>
</dbReference>
<keyword evidence="10" id="KW-0547">Nucleotide-binding</keyword>
<dbReference type="SUPFAM" id="SSF81653">
    <property type="entry name" value="Calcium ATPase, transduction domain A"/>
    <property type="match status" value="1"/>
</dbReference>
<evidence type="ECO:0000256" key="4">
    <source>
        <dbReference type="ARBA" id="ARBA00022723"/>
    </source>
</evidence>
<dbReference type="InterPro" id="IPR023214">
    <property type="entry name" value="HAD_sf"/>
</dbReference>
<evidence type="ECO:0000256" key="8">
    <source>
        <dbReference type="ARBA" id="ARBA00039097"/>
    </source>
</evidence>
<comment type="catalytic activity">
    <reaction evidence="9">
        <text>Zn(2+)(in) + ATP + H2O = Zn(2+)(out) + ADP + phosphate + H(+)</text>
        <dbReference type="Rhea" id="RHEA:20621"/>
        <dbReference type="ChEBI" id="CHEBI:15377"/>
        <dbReference type="ChEBI" id="CHEBI:15378"/>
        <dbReference type="ChEBI" id="CHEBI:29105"/>
        <dbReference type="ChEBI" id="CHEBI:30616"/>
        <dbReference type="ChEBI" id="CHEBI:43474"/>
        <dbReference type="ChEBI" id="CHEBI:456216"/>
        <dbReference type="EC" id="7.2.2.12"/>
    </reaction>
</comment>
<proteinExistence type="inferred from homology"/>
<evidence type="ECO:0000256" key="6">
    <source>
        <dbReference type="ARBA" id="ARBA00022989"/>
    </source>
</evidence>
<dbReference type="Pfam" id="PF00122">
    <property type="entry name" value="E1-E2_ATPase"/>
    <property type="match status" value="1"/>
</dbReference>
<keyword evidence="5" id="KW-1278">Translocase</keyword>
<evidence type="ECO:0000256" key="5">
    <source>
        <dbReference type="ARBA" id="ARBA00022967"/>
    </source>
</evidence>
<dbReference type="Pfam" id="PF00702">
    <property type="entry name" value="Hydrolase"/>
    <property type="match status" value="1"/>
</dbReference>
<evidence type="ECO:0000259" key="11">
    <source>
        <dbReference type="Pfam" id="PF00122"/>
    </source>
</evidence>
<dbReference type="RefSeq" id="WP_207396758.1">
    <property type="nucleotide sequence ID" value="NZ_JABRWO010000006.1"/>
</dbReference>
<dbReference type="NCBIfam" id="TIGR01525">
    <property type="entry name" value="ATPase-IB_hvy"/>
    <property type="match status" value="1"/>
</dbReference>
<dbReference type="Gene3D" id="2.70.150.10">
    <property type="entry name" value="Calcium-transporting ATPase, cytoplasmic transduction domain A"/>
    <property type="match status" value="1"/>
</dbReference>
<feature type="transmembrane region" description="Helical" evidence="10">
    <location>
        <begin position="258"/>
        <end position="277"/>
    </location>
</feature>
<keyword evidence="10" id="KW-0067">ATP-binding</keyword>
<dbReference type="Gene3D" id="3.40.1110.10">
    <property type="entry name" value="Calcium-transporting ATPase, cytoplasmic domain N"/>
    <property type="match status" value="1"/>
</dbReference>
<dbReference type="GO" id="GO:0005886">
    <property type="term" value="C:plasma membrane"/>
    <property type="evidence" value="ECO:0007669"/>
    <property type="project" value="UniProtKB-SubCell"/>
</dbReference>
<dbReference type="InterPro" id="IPR001757">
    <property type="entry name" value="P_typ_ATPase"/>
</dbReference>
<keyword evidence="10" id="KW-1003">Cell membrane</keyword>
<dbReference type="AlphaFoldDB" id="A0A7V9A7I5"/>
<dbReference type="SFLD" id="SFLDG00002">
    <property type="entry name" value="C1.7:_P-type_atpase_like"/>
    <property type="match status" value="1"/>
</dbReference>
<dbReference type="FunFam" id="2.70.150.10:FF:000002">
    <property type="entry name" value="Copper-transporting ATPase 1, putative"/>
    <property type="match status" value="1"/>
</dbReference>
<dbReference type="InterPro" id="IPR059000">
    <property type="entry name" value="ATPase_P-type_domA"/>
</dbReference>
<keyword evidence="13" id="KW-1185">Reference proteome</keyword>
<reference evidence="12 13" key="1">
    <citation type="submission" date="2020-05" db="EMBL/GenBank/DDBJ databases">
        <title>Bremerella alba sp. nov., a novel planctomycete isolated from the surface of the macroalga Fucus spiralis.</title>
        <authorList>
            <person name="Godinho O."/>
            <person name="Botelho R."/>
            <person name="Albuquerque L."/>
            <person name="Wiegand S."/>
            <person name="Da Costa M.S."/>
            <person name="Lobo-Da-Cunha A."/>
            <person name="Jogler C."/>
            <person name="Lage O.M."/>
        </authorList>
    </citation>
    <scope>NUCLEOTIDE SEQUENCE [LARGE SCALE GENOMIC DNA]</scope>
    <source>
        <strain evidence="12 13">FF15</strain>
    </source>
</reference>
<name>A0A7V9A7I5_9BACT</name>
<dbReference type="InterPro" id="IPR044492">
    <property type="entry name" value="P_typ_ATPase_HD_dom"/>
</dbReference>
<evidence type="ECO:0000256" key="3">
    <source>
        <dbReference type="ARBA" id="ARBA00022692"/>
    </source>
</evidence>
<accession>A0A7V9A7I5</accession>
<keyword evidence="3 10" id="KW-0812">Transmembrane</keyword>
<dbReference type="InterPro" id="IPR008250">
    <property type="entry name" value="ATPase_P-typ_transduc_dom_A_sf"/>
</dbReference>
<dbReference type="NCBIfam" id="TIGR01494">
    <property type="entry name" value="ATPase_P-type"/>
    <property type="match status" value="1"/>
</dbReference>
<dbReference type="GO" id="GO:0046872">
    <property type="term" value="F:metal ion binding"/>
    <property type="evidence" value="ECO:0007669"/>
    <property type="project" value="UniProtKB-KW"/>
</dbReference>